<feature type="chain" id="PRO_5047263820" evidence="2">
    <location>
        <begin position="19"/>
        <end position="276"/>
    </location>
</feature>
<keyword evidence="2" id="KW-0732">Signal</keyword>
<organism evidence="4 5">
    <name type="scientific">Lacihabitans lacunae</name>
    <dbReference type="NCBI Taxonomy" id="1028214"/>
    <lineage>
        <taxon>Bacteria</taxon>
        <taxon>Pseudomonadati</taxon>
        <taxon>Bacteroidota</taxon>
        <taxon>Cytophagia</taxon>
        <taxon>Cytophagales</taxon>
        <taxon>Leadbetterellaceae</taxon>
        <taxon>Lacihabitans</taxon>
    </lineage>
</organism>
<protein>
    <submittedName>
        <fullName evidence="4">Sialate O-acetylesterase</fullName>
    </submittedName>
</protein>
<dbReference type="SUPFAM" id="SSF52266">
    <property type="entry name" value="SGNH hydrolase"/>
    <property type="match status" value="1"/>
</dbReference>
<evidence type="ECO:0000256" key="2">
    <source>
        <dbReference type="SAM" id="SignalP"/>
    </source>
</evidence>
<evidence type="ECO:0000256" key="1">
    <source>
        <dbReference type="ARBA" id="ARBA00022801"/>
    </source>
</evidence>
<proteinExistence type="predicted"/>
<evidence type="ECO:0000313" key="4">
    <source>
        <dbReference type="EMBL" id="MFC3813224.1"/>
    </source>
</evidence>
<dbReference type="InterPro" id="IPR052940">
    <property type="entry name" value="Carb_Esterase_6"/>
</dbReference>
<feature type="signal peptide" evidence="2">
    <location>
        <begin position="1"/>
        <end position="18"/>
    </location>
</feature>
<keyword evidence="1" id="KW-0378">Hydrolase</keyword>
<evidence type="ECO:0000259" key="3">
    <source>
        <dbReference type="Pfam" id="PF03629"/>
    </source>
</evidence>
<keyword evidence="5" id="KW-1185">Reference proteome</keyword>
<dbReference type="Proteomes" id="UP001595616">
    <property type="component" value="Unassembled WGS sequence"/>
</dbReference>
<dbReference type="Pfam" id="PF03629">
    <property type="entry name" value="SASA"/>
    <property type="match status" value="1"/>
</dbReference>
<dbReference type="Gene3D" id="3.40.50.1110">
    <property type="entry name" value="SGNH hydrolase"/>
    <property type="match status" value="1"/>
</dbReference>
<dbReference type="PANTHER" id="PTHR31988:SF19">
    <property type="entry name" value="9-O-ACETYL-N-ACETYLNEURAMINIC ACID DEACETYLASE-RELATED"/>
    <property type="match status" value="1"/>
</dbReference>
<dbReference type="RefSeq" id="WP_379840128.1">
    <property type="nucleotide sequence ID" value="NZ_JBHRYQ010000001.1"/>
</dbReference>
<feature type="domain" description="Sialate O-acetylesterase" evidence="3">
    <location>
        <begin position="23"/>
        <end position="271"/>
    </location>
</feature>
<dbReference type="PANTHER" id="PTHR31988">
    <property type="entry name" value="ESTERASE, PUTATIVE (DUF303)-RELATED"/>
    <property type="match status" value="1"/>
</dbReference>
<dbReference type="EMBL" id="JBHRYQ010000001">
    <property type="protein sequence ID" value="MFC3813224.1"/>
    <property type="molecule type" value="Genomic_DNA"/>
</dbReference>
<name>A0ABV7Z185_9BACT</name>
<dbReference type="InterPro" id="IPR036514">
    <property type="entry name" value="SGNH_hydro_sf"/>
</dbReference>
<dbReference type="InterPro" id="IPR005181">
    <property type="entry name" value="SASA"/>
</dbReference>
<evidence type="ECO:0000313" key="5">
    <source>
        <dbReference type="Proteomes" id="UP001595616"/>
    </source>
</evidence>
<accession>A0ABV7Z185</accession>
<sequence length="276" mass="30511">MKLLLNLLLFMGFTSLQAQDPNFHIYLCIGQSNMEGPAAIEPQDQIPNERFKMLAAVDCPDLGRKQGEWITAVPPLFRCNTRLSPADYFGKTLVENLPSEVKVGLVNVAVAGSKIEIFDKVKYKEYLDTSAAERPWMINMANEYGYNPYQRLVELAQKAQKEGVIKGILLHQGESNTGDVLWPQKVKKIYDDLLVDLNLAPNSIPLLAGELVGEDQGGKCASMNKIIATLPQVIPMAHVVSSEGLPAVPDKLHFSTAGIREFGKRYAETMLGLLKP</sequence>
<gene>
    <name evidence="4" type="ORF">ACFOOI_21340</name>
</gene>
<reference evidence="5" key="1">
    <citation type="journal article" date="2019" name="Int. J. Syst. Evol. Microbiol.">
        <title>The Global Catalogue of Microorganisms (GCM) 10K type strain sequencing project: providing services to taxonomists for standard genome sequencing and annotation.</title>
        <authorList>
            <consortium name="The Broad Institute Genomics Platform"/>
            <consortium name="The Broad Institute Genome Sequencing Center for Infectious Disease"/>
            <person name="Wu L."/>
            <person name="Ma J."/>
        </authorList>
    </citation>
    <scope>NUCLEOTIDE SEQUENCE [LARGE SCALE GENOMIC DNA]</scope>
    <source>
        <strain evidence="5">CECT 7956</strain>
    </source>
</reference>
<comment type="caution">
    <text evidence="4">The sequence shown here is derived from an EMBL/GenBank/DDBJ whole genome shotgun (WGS) entry which is preliminary data.</text>
</comment>